<dbReference type="EMBL" id="WBVX01000039">
    <property type="protein sequence ID" value="KAB2677566.1"/>
    <property type="molecule type" value="Genomic_DNA"/>
</dbReference>
<organism evidence="1 2">
    <name type="scientific">Brucella tritici</name>
    <dbReference type="NCBI Taxonomy" id="94626"/>
    <lineage>
        <taxon>Bacteria</taxon>
        <taxon>Pseudomonadati</taxon>
        <taxon>Pseudomonadota</taxon>
        <taxon>Alphaproteobacteria</taxon>
        <taxon>Hyphomicrobiales</taxon>
        <taxon>Brucellaceae</taxon>
        <taxon>Brucella/Ochrobactrum group</taxon>
        <taxon>Brucella</taxon>
    </lineage>
</organism>
<gene>
    <name evidence="1" type="ORF">F9L08_25010</name>
</gene>
<reference evidence="1 2" key="1">
    <citation type="submission" date="2019-09" db="EMBL/GenBank/DDBJ databases">
        <title>Taxonomic organization of the family Brucellaceae based on a phylogenomic approach.</title>
        <authorList>
            <person name="Leclercq S."/>
            <person name="Cloeckaert A."/>
            <person name="Zygmunt M.S."/>
        </authorList>
    </citation>
    <scope>NUCLEOTIDE SEQUENCE [LARGE SCALE GENOMIC DNA]</scope>
    <source>
        <strain evidence="1 2">WS1830</strain>
    </source>
</reference>
<evidence type="ECO:0000313" key="2">
    <source>
        <dbReference type="Proteomes" id="UP000481643"/>
    </source>
</evidence>
<accession>A0A6L3YB35</accession>
<name>A0A6L3YB35_9HYPH</name>
<proteinExistence type="predicted"/>
<protein>
    <recommendedName>
        <fullName evidence="3">DUF4426 domain-containing protein</fullName>
    </recommendedName>
</protein>
<dbReference type="AlphaFoldDB" id="A0A6L3YB35"/>
<comment type="caution">
    <text evidence="1">The sequence shown here is derived from an EMBL/GenBank/DDBJ whole genome shotgun (WGS) entry which is preliminary data.</text>
</comment>
<evidence type="ECO:0008006" key="3">
    <source>
        <dbReference type="Google" id="ProtNLM"/>
    </source>
</evidence>
<sequence>MLIVGSAFAEDGYEKADGLAIYLGIVPASLVRGHPVGHPEQAMHGGAGPARHQQHLVVAVFDDATGTRIENARVSARISGLGHIGQQSLTLEPMTIANTVTYGGFVSLPGNDRYGISIDIEVPGRPKPVSVTFSNEHVQ</sequence>
<dbReference type="Proteomes" id="UP000481643">
    <property type="component" value="Unassembled WGS sequence"/>
</dbReference>
<evidence type="ECO:0000313" key="1">
    <source>
        <dbReference type="EMBL" id="KAB2677566.1"/>
    </source>
</evidence>